<dbReference type="EMBL" id="JAULUE010002069">
    <property type="protein sequence ID" value="KAK5874778.1"/>
    <property type="molecule type" value="Genomic_DNA"/>
</dbReference>
<accession>A0AAN8AYV1</accession>
<name>A0AAN8AYV1_9TELE</name>
<dbReference type="AlphaFoldDB" id="A0AAN8AYV1"/>
<reference evidence="1 2" key="1">
    <citation type="journal article" date="2023" name="Mol. Biol. Evol.">
        <title>Genomics of Secondarily Temperate Adaptation in the Only Non-Antarctic Icefish.</title>
        <authorList>
            <person name="Rivera-Colon A.G."/>
            <person name="Rayamajhi N."/>
            <person name="Minhas B.F."/>
            <person name="Madrigal G."/>
            <person name="Bilyk K.T."/>
            <person name="Yoon V."/>
            <person name="Hune M."/>
            <person name="Gregory S."/>
            <person name="Cheng C.H.C."/>
            <person name="Catchen J.M."/>
        </authorList>
    </citation>
    <scope>NUCLEOTIDE SEQUENCE [LARGE SCALE GENOMIC DNA]</scope>
    <source>
        <strain evidence="1">JC2023a</strain>
    </source>
</reference>
<gene>
    <name evidence="1" type="ORF">CesoFtcFv8_027334</name>
</gene>
<dbReference type="Proteomes" id="UP001335648">
    <property type="component" value="Unassembled WGS sequence"/>
</dbReference>
<sequence length="101" mass="11183">MEEEELLDVKRQLEDGELHLEHRVCLLNDSLNKALQADGAVLVTAVRSRLYLSGLLSHCVPLMTQYPRMQRENWAALATLAQLTSVCCVGGGAWRTIAGFS</sequence>
<evidence type="ECO:0000313" key="1">
    <source>
        <dbReference type="EMBL" id="KAK5874778.1"/>
    </source>
</evidence>
<keyword evidence="2" id="KW-1185">Reference proteome</keyword>
<evidence type="ECO:0000313" key="2">
    <source>
        <dbReference type="Proteomes" id="UP001335648"/>
    </source>
</evidence>
<protein>
    <submittedName>
        <fullName evidence="1">Uncharacterized protein</fullName>
    </submittedName>
</protein>
<proteinExistence type="predicted"/>
<organism evidence="1 2">
    <name type="scientific">Champsocephalus esox</name>
    <name type="common">pike icefish</name>
    <dbReference type="NCBI Taxonomy" id="159716"/>
    <lineage>
        <taxon>Eukaryota</taxon>
        <taxon>Metazoa</taxon>
        <taxon>Chordata</taxon>
        <taxon>Craniata</taxon>
        <taxon>Vertebrata</taxon>
        <taxon>Euteleostomi</taxon>
        <taxon>Actinopterygii</taxon>
        <taxon>Neopterygii</taxon>
        <taxon>Teleostei</taxon>
        <taxon>Neoteleostei</taxon>
        <taxon>Acanthomorphata</taxon>
        <taxon>Eupercaria</taxon>
        <taxon>Perciformes</taxon>
        <taxon>Notothenioidei</taxon>
        <taxon>Channichthyidae</taxon>
        <taxon>Champsocephalus</taxon>
    </lineage>
</organism>
<comment type="caution">
    <text evidence="1">The sequence shown here is derived from an EMBL/GenBank/DDBJ whole genome shotgun (WGS) entry which is preliminary data.</text>
</comment>